<dbReference type="EMBL" id="SFAC01000109">
    <property type="protein sequence ID" value="TRV63297.1"/>
    <property type="molecule type" value="Genomic_DNA"/>
</dbReference>
<protein>
    <submittedName>
        <fullName evidence="2">Uncharacterized protein</fullName>
    </submittedName>
</protein>
<evidence type="ECO:0000256" key="1">
    <source>
        <dbReference type="SAM" id="Phobius"/>
    </source>
</evidence>
<feature type="transmembrane region" description="Helical" evidence="1">
    <location>
        <begin position="20"/>
        <end position="42"/>
    </location>
</feature>
<reference evidence="2 3" key="1">
    <citation type="submission" date="2019-01" db="EMBL/GenBank/DDBJ databases">
        <title>Coherence of Microcystis species and biogeography revealed through population genomics.</title>
        <authorList>
            <person name="Perez-Carrascal O.M."/>
            <person name="Terrat Y."/>
            <person name="Giani A."/>
            <person name="Fortin N."/>
            <person name="Tromas N."/>
            <person name="Shapiro B.J."/>
        </authorList>
    </citation>
    <scope>NUCLEOTIDE SEQUENCE [LARGE SCALE GENOMIC DNA]</scope>
    <source>
        <strain evidence="2">Mp_MB_F_20051200_S9</strain>
    </source>
</reference>
<dbReference type="AlphaFoldDB" id="A0A552Q248"/>
<name>A0A552Q248_9CHRO</name>
<keyword evidence="1" id="KW-0812">Transmembrane</keyword>
<comment type="caution">
    <text evidence="2">The sequence shown here is derived from an EMBL/GenBank/DDBJ whole genome shotgun (WGS) entry which is preliminary data.</text>
</comment>
<sequence>MSIQQTNSRQFKFRQPLCGAFIIFGFVSFIPLLGAFLSGNGFRLTCQRAKLYEGTCEIAIGSFFKRERVSFELSALSMSKTEKSSSRDSESGEYCHLPTVVVKQDASLRVFTMIPGICSELEANRVVREINYFISTPTEDQLDIHRGSWKEVLLYSSPFLLMGLLMSALVARDSFSVCIFDLDRNCFTITRKRWFRTTNIEEFPLSAIESIDLETQDNGMSIEHKVIIKLNSGKEIALPHGNCSNQKLVSDLRQFLNFG</sequence>
<evidence type="ECO:0000313" key="3">
    <source>
        <dbReference type="Proteomes" id="UP000317165"/>
    </source>
</evidence>
<gene>
    <name evidence="2" type="ORF">EWV53_08815</name>
</gene>
<keyword evidence="1" id="KW-1133">Transmembrane helix</keyword>
<keyword evidence="1" id="KW-0472">Membrane</keyword>
<dbReference type="Proteomes" id="UP000317165">
    <property type="component" value="Unassembled WGS sequence"/>
</dbReference>
<accession>A0A552Q248</accession>
<feature type="transmembrane region" description="Helical" evidence="1">
    <location>
        <begin position="152"/>
        <end position="171"/>
    </location>
</feature>
<proteinExistence type="predicted"/>
<evidence type="ECO:0000313" key="2">
    <source>
        <dbReference type="EMBL" id="TRV63297.1"/>
    </source>
</evidence>
<organism evidence="2 3">
    <name type="scientific">Microcystis panniformis Mp_MB_F_20051200_S9</name>
    <dbReference type="NCBI Taxonomy" id="2486223"/>
    <lineage>
        <taxon>Bacteria</taxon>
        <taxon>Bacillati</taxon>
        <taxon>Cyanobacteriota</taxon>
        <taxon>Cyanophyceae</taxon>
        <taxon>Oscillatoriophycideae</taxon>
        <taxon>Chroococcales</taxon>
        <taxon>Microcystaceae</taxon>
        <taxon>Microcystis</taxon>
    </lineage>
</organism>